<dbReference type="AlphaFoldDB" id="A0A3B1C3L8"/>
<dbReference type="Pfam" id="PF13145">
    <property type="entry name" value="Rotamase_2"/>
    <property type="match status" value="1"/>
</dbReference>
<dbReference type="InterPro" id="IPR046357">
    <property type="entry name" value="PPIase_dom_sf"/>
</dbReference>
<dbReference type="PROSITE" id="PS01096">
    <property type="entry name" value="PPIC_PPIASE_1"/>
    <property type="match status" value="1"/>
</dbReference>
<evidence type="ECO:0000259" key="1">
    <source>
        <dbReference type="PROSITE" id="PS50198"/>
    </source>
</evidence>
<dbReference type="GO" id="GO:0003755">
    <property type="term" value="F:peptidyl-prolyl cis-trans isomerase activity"/>
    <property type="evidence" value="ECO:0007669"/>
    <property type="project" value="UniProtKB-KW"/>
</dbReference>
<dbReference type="PROSITE" id="PS50198">
    <property type="entry name" value="PPIC_PPIASE_2"/>
    <property type="match status" value="2"/>
</dbReference>
<evidence type="ECO:0000313" key="2">
    <source>
        <dbReference type="EMBL" id="VAX17470.1"/>
    </source>
</evidence>
<proteinExistence type="predicted"/>
<dbReference type="InterPro" id="IPR000297">
    <property type="entry name" value="PPIase_PpiC"/>
</dbReference>
<feature type="domain" description="PpiC" evidence="1">
    <location>
        <begin position="126"/>
        <end position="224"/>
    </location>
</feature>
<dbReference type="SUPFAM" id="SSF109998">
    <property type="entry name" value="Triger factor/SurA peptide-binding domain-like"/>
    <property type="match status" value="1"/>
</dbReference>
<reference evidence="2" key="1">
    <citation type="submission" date="2018-06" db="EMBL/GenBank/DDBJ databases">
        <authorList>
            <person name="Zhirakovskaya E."/>
        </authorList>
    </citation>
    <scope>NUCLEOTIDE SEQUENCE</scope>
</reference>
<name>A0A3B1C3L8_9ZZZZ</name>
<dbReference type="InterPro" id="IPR050245">
    <property type="entry name" value="PrsA_foldase"/>
</dbReference>
<dbReference type="SUPFAM" id="SSF54534">
    <property type="entry name" value="FKBP-like"/>
    <property type="match status" value="3"/>
</dbReference>
<dbReference type="InterPro" id="IPR027304">
    <property type="entry name" value="Trigger_fact/SurA_dom_sf"/>
</dbReference>
<accession>A0A3B1C3L8</accession>
<dbReference type="Pfam" id="PF13616">
    <property type="entry name" value="Rotamase_3"/>
    <property type="match status" value="2"/>
</dbReference>
<gene>
    <name evidence="2" type="ORF">MNBD_IGNAVI01-1295</name>
</gene>
<organism evidence="2">
    <name type="scientific">hydrothermal vent metagenome</name>
    <dbReference type="NCBI Taxonomy" id="652676"/>
    <lineage>
        <taxon>unclassified sequences</taxon>
        <taxon>metagenomes</taxon>
        <taxon>ecological metagenomes</taxon>
    </lineage>
</organism>
<dbReference type="PROSITE" id="PS51257">
    <property type="entry name" value="PROKAR_LIPOPROTEIN"/>
    <property type="match status" value="1"/>
</dbReference>
<dbReference type="Gene3D" id="3.10.50.40">
    <property type="match status" value="3"/>
</dbReference>
<dbReference type="PANTHER" id="PTHR47245">
    <property type="entry name" value="PEPTIDYLPROLYL ISOMERASE"/>
    <property type="match status" value="1"/>
</dbReference>
<dbReference type="PANTHER" id="PTHR47245:SF2">
    <property type="entry name" value="PEPTIDYL-PROLYL CIS-TRANS ISOMERASE HP_0175-RELATED"/>
    <property type="match status" value="1"/>
</dbReference>
<dbReference type="InterPro" id="IPR023058">
    <property type="entry name" value="PPIase_PpiC_CS"/>
</dbReference>
<feature type="domain" description="PpiC" evidence="1">
    <location>
        <begin position="229"/>
        <end position="330"/>
    </location>
</feature>
<protein>
    <recommendedName>
        <fullName evidence="1">PpiC domain-containing protein</fullName>
    </recommendedName>
</protein>
<dbReference type="EMBL" id="UOGD01000079">
    <property type="protein sequence ID" value="VAX17470.1"/>
    <property type="molecule type" value="Genomic_DNA"/>
</dbReference>
<sequence>MNFRILFTSVLLGLLFAACATTKHSEIVVAEFGNNDIKMGEFENAYAKNVGGIEAAKKDSLSDYEKFLDLYVPYKMKLRDAFVRGYYQDEDLNKELNDYKTKVGVSYLEEKYIVAPGLKNFYDQRSEEVRASHIMIKRDSTDEAAKKEAQSILDSIKNGASFEKMAAKYSDDRFSKNKGGDIYWFTAGQIIPSFEMAAYSTPVGEVYPEVVKTKFGYHLIKVTDREKRRYKIRASHILIKSTENNRNDSSSALNRITKIDNDLKNGASFDSLAREFSEDPGSAKNGGDLGFFERRQMVKPFDEAVFKLKIGEISPIVKTRFGYHIIKLTGEKEYPPYEEEIEKLREIYKKSRYQYDYDQFIDKLKKEFDYSVNEDLVKLLTKSGDQITLDTEYKKNDNFTSHKDENIITTKNRSVSLDSLLTFMDKKSEYKGKKLDVALLNGGIKKYGNQLLLEEKAATLENTDPEFAKLMDDYRNGIYIFKLQEDEVWNRVKIDSTQLKKLYEETKENYKTPPQVGYSEIFTYKKEKIDTCYQLLKNGEEFGVVAEKYTKQPGMKDKAGDQGIKIVDESETSRIANSLSNIGDFSKPFKVMKGWAIVKLNKKLHAREKTYEEALPELSSAYQEMESKRLEKKYNNKLKELYKPQYFYEELTNAFKPENN</sequence>